<dbReference type="AlphaFoldDB" id="A0A0F9MKJ7"/>
<reference evidence="1" key="1">
    <citation type="journal article" date="2015" name="Nature">
        <title>Complex archaea that bridge the gap between prokaryotes and eukaryotes.</title>
        <authorList>
            <person name="Spang A."/>
            <person name="Saw J.H."/>
            <person name="Jorgensen S.L."/>
            <person name="Zaremba-Niedzwiedzka K."/>
            <person name="Martijn J."/>
            <person name="Lind A.E."/>
            <person name="van Eijk R."/>
            <person name="Schleper C."/>
            <person name="Guy L."/>
            <person name="Ettema T.J."/>
        </authorList>
    </citation>
    <scope>NUCLEOTIDE SEQUENCE</scope>
</reference>
<evidence type="ECO:0008006" key="2">
    <source>
        <dbReference type="Google" id="ProtNLM"/>
    </source>
</evidence>
<sequence length="129" mass="14432">MFYVFSKTPEITDTKADPFKFDLQLTAGVIHQVDVLFQNGCNHEQFVQIFHGGTQIWPSNTGEYLRGNATIISFREFYELAPGANTLVAEFSTTLTADFKEVIIQIGLLDKRTIQPLSFEELLNAAAGL</sequence>
<evidence type="ECO:0000313" key="1">
    <source>
        <dbReference type="EMBL" id="KKM77300.1"/>
    </source>
</evidence>
<gene>
    <name evidence="1" type="ORF">LCGC14_1371440</name>
</gene>
<comment type="caution">
    <text evidence="1">The sequence shown here is derived from an EMBL/GenBank/DDBJ whole genome shotgun (WGS) entry which is preliminary data.</text>
</comment>
<proteinExistence type="predicted"/>
<dbReference type="EMBL" id="LAZR01008665">
    <property type="protein sequence ID" value="KKM77300.1"/>
    <property type="molecule type" value="Genomic_DNA"/>
</dbReference>
<accession>A0A0F9MKJ7</accession>
<protein>
    <recommendedName>
        <fullName evidence="2">Cohesin domain-containing protein</fullName>
    </recommendedName>
</protein>
<name>A0A0F9MKJ7_9ZZZZ</name>
<organism evidence="1">
    <name type="scientific">marine sediment metagenome</name>
    <dbReference type="NCBI Taxonomy" id="412755"/>
    <lineage>
        <taxon>unclassified sequences</taxon>
        <taxon>metagenomes</taxon>
        <taxon>ecological metagenomes</taxon>
    </lineage>
</organism>